<keyword evidence="5 11" id="KW-0863">Zinc-finger</keyword>
<comment type="similarity">
    <text evidence="2">Belongs to the krueppel C2H2-type zinc-finger protein family.</text>
</comment>
<dbReference type="Proteomes" id="UP001445076">
    <property type="component" value="Unassembled WGS sequence"/>
</dbReference>
<evidence type="ECO:0000313" key="14">
    <source>
        <dbReference type="EMBL" id="KAK8743602.1"/>
    </source>
</evidence>
<comment type="caution">
    <text evidence="14">The sequence shown here is derived from an EMBL/GenBank/DDBJ whole genome shotgun (WGS) entry which is preliminary data.</text>
</comment>
<dbReference type="FunFam" id="3.30.160.60:FF:002343">
    <property type="entry name" value="Zinc finger protein 33A"/>
    <property type="match status" value="3"/>
</dbReference>
<feature type="region of interest" description="Disordered" evidence="12">
    <location>
        <begin position="28"/>
        <end position="53"/>
    </location>
</feature>
<protein>
    <recommendedName>
        <fullName evidence="13">C2H2-type domain-containing protein</fullName>
    </recommendedName>
</protein>
<feature type="domain" description="C2H2-type" evidence="13">
    <location>
        <begin position="226"/>
        <end position="256"/>
    </location>
</feature>
<dbReference type="PANTHER" id="PTHR16515">
    <property type="entry name" value="PR DOMAIN ZINC FINGER PROTEIN"/>
    <property type="match status" value="1"/>
</dbReference>
<evidence type="ECO:0000259" key="13">
    <source>
        <dbReference type="PROSITE" id="PS50157"/>
    </source>
</evidence>
<feature type="domain" description="C2H2-type" evidence="13">
    <location>
        <begin position="142"/>
        <end position="169"/>
    </location>
</feature>
<feature type="region of interest" description="Disordered" evidence="12">
    <location>
        <begin position="252"/>
        <end position="309"/>
    </location>
</feature>
<keyword evidence="10" id="KW-0539">Nucleus</keyword>
<dbReference type="InterPro" id="IPR050331">
    <property type="entry name" value="Zinc_finger"/>
</dbReference>
<proteinExistence type="inferred from homology"/>
<dbReference type="SUPFAM" id="SSF57667">
    <property type="entry name" value="beta-beta-alpha zinc fingers"/>
    <property type="match status" value="7"/>
</dbReference>
<dbReference type="AlphaFoldDB" id="A0AAW0XID3"/>
<dbReference type="GO" id="GO:0006355">
    <property type="term" value="P:regulation of DNA-templated transcription"/>
    <property type="evidence" value="ECO:0007669"/>
    <property type="project" value="UniProtKB-ARBA"/>
</dbReference>
<feature type="compositionally biased region" description="Basic and acidic residues" evidence="12">
    <location>
        <begin position="299"/>
        <end position="309"/>
    </location>
</feature>
<evidence type="ECO:0000256" key="8">
    <source>
        <dbReference type="ARBA" id="ARBA00023125"/>
    </source>
</evidence>
<evidence type="ECO:0000256" key="12">
    <source>
        <dbReference type="SAM" id="MobiDB-lite"/>
    </source>
</evidence>
<dbReference type="PANTHER" id="PTHR16515:SF66">
    <property type="entry name" value="C2H2-TYPE DOMAIN-CONTAINING PROTEIN"/>
    <property type="match status" value="1"/>
</dbReference>
<evidence type="ECO:0000256" key="3">
    <source>
        <dbReference type="ARBA" id="ARBA00022723"/>
    </source>
</evidence>
<gene>
    <name evidence="14" type="ORF">OTU49_001154</name>
</gene>
<sequence length="846" mass="92599">VDPQVTFQYSLTVNNPATGDIQIQSEAFPANPPDPPADPPIKKRRLTKTSDSQEARTFTCNSCPKTFSRINHLLIHQRTHTGEKPFQCGVCFQSFTHKNSLTIHMRGHTGERPYVCETCGSSFTQKSNLRVHSRTHTGEKPFKCDMCDVAFTQGSHLTAHKRIHNNDRPFACESCQQTFTQRSALKRHLITHTGDKPHKCNDCNARFSQRDDLRRHQRVHSGDKSVTCACMYCTVSFSDRTALARHIRTVHQGKQEALGDGQKKKKKKSVGKQGTGHEGSPKNSKTKSKFTEPTRTSRRLREAAEKKKYKPENSDFIIGDFVEIEEDIKPLIHQRGSKKSVKLEGVKGDAKNKMESWCFCEVPHGPDEPHTHASVESKSRSDQSTAILSTVDEANSHVSAHESTVASADASGATSLLQLSMEHVTHNQSSGTIGGGLQTHSVGGTVNLGASAIMGPSHVAEAPVITTSTSQHTQVTTVGQEESSVNQNLPNGQVVTTVGHAGSGQANSRLVSHPMLTTGHVLSAGQIVGASQLMTQDGAIFIEASGEMLSNGAVVINSGHGTFISYDQITLSQDGQVIGVPVGGSGTETLMIQPAAVSVDGSTSSGGVTYSTTAQITEPNAAQPVQYTALGSDVISLFSQVDTNKDGVSSDVASEKSIPVVAKPLECTVCAKSFAQKRTLWAHMQEAHPELQSCSECCAAFTTTEYLNHHKAQHQKLHVCSRCGMAFTNKSSLNRHRQQLHTGNALTTDDKVFACEICDARFHQQSDLRRHMLGHTGEKPYRCKHCDAGFTRTSSLNKHMRIHTGEKPYVCEECDQAFSYRYQFNRHRAAHRQDDQRSNYSMPYVC</sequence>
<evidence type="ECO:0000256" key="4">
    <source>
        <dbReference type="ARBA" id="ARBA00022737"/>
    </source>
</evidence>
<feature type="domain" description="C2H2-type" evidence="13">
    <location>
        <begin position="198"/>
        <end position="225"/>
    </location>
</feature>
<evidence type="ECO:0000313" key="15">
    <source>
        <dbReference type="Proteomes" id="UP001445076"/>
    </source>
</evidence>
<dbReference type="GO" id="GO:0003677">
    <property type="term" value="F:DNA binding"/>
    <property type="evidence" value="ECO:0007669"/>
    <property type="project" value="UniProtKB-KW"/>
</dbReference>
<dbReference type="FunFam" id="3.30.160.60:FF:000912">
    <property type="entry name" value="Zinc finger protein 660"/>
    <property type="match status" value="1"/>
</dbReference>
<keyword evidence="6" id="KW-0862">Zinc</keyword>
<dbReference type="FunFam" id="3.30.160.60:FF:000188">
    <property type="entry name" value="Zinc finger protein 787"/>
    <property type="match status" value="1"/>
</dbReference>
<feature type="domain" description="C2H2-type" evidence="13">
    <location>
        <begin position="809"/>
        <end position="836"/>
    </location>
</feature>
<feature type="domain" description="C2H2-type" evidence="13">
    <location>
        <begin position="665"/>
        <end position="693"/>
    </location>
</feature>
<keyword evidence="15" id="KW-1185">Reference proteome</keyword>
<feature type="domain" description="C2H2-type" evidence="13">
    <location>
        <begin position="58"/>
        <end position="85"/>
    </location>
</feature>
<dbReference type="InterPro" id="IPR013087">
    <property type="entry name" value="Znf_C2H2_type"/>
</dbReference>
<dbReference type="EMBL" id="JARKIK010000024">
    <property type="protein sequence ID" value="KAK8743602.1"/>
    <property type="molecule type" value="Genomic_DNA"/>
</dbReference>
<dbReference type="SMART" id="SM00355">
    <property type="entry name" value="ZnF_C2H2"/>
    <property type="match status" value="13"/>
</dbReference>
<organism evidence="14 15">
    <name type="scientific">Cherax quadricarinatus</name>
    <name type="common">Australian red claw crayfish</name>
    <dbReference type="NCBI Taxonomy" id="27406"/>
    <lineage>
        <taxon>Eukaryota</taxon>
        <taxon>Metazoa</taxon>
        <taxon>Ecdysozoa</taxon>
        <taxon>Arthropoda</taxon>
        <taxon>Crustacea</taxon>
        <taxon>Multicrustacea</taxon>
        <taxon>Malacostraca</taxon>
        <taxon>Eumalacostraca</taxon>
        <taxon>Eucarida</taxon>
        <taxon>Decapoda</taxon>
        <taxon>Pleocyemata</taxon>
        <taxon>Astacidea</taxon>
        <taxon>Parastacoidea</taxon>
        <taxon>Parastacidae</taxon>
        <taxon>Cherax</taxon>
    </lineage>
</organism>
<evidence type="ECO:0000256" key="6">
    <source>
        <dbReference type="ARBA" id="ARBA00022833"/>
    </source>
</evidence>
<evidence type="ECO:0000256" key="2">
    <source>
        <dbReference type="ARBA" id="ARBA00006991"/>
    </source>
</evidence>
<dbReference type="GO" id="GO:0008270">
    <property type="term" value="F:zinc ion binding"/>
    <property type="evidence" value="ECO:0007669"/>
    <property type="project" value="UniProtKB-KW"/>
</dbReference>
<reference evidence="14 15" key="1">
    <citation type="journal article" date="2024" name="BMC Genomics">
        <title>Genome assembly of redclaw crayfish (Cherax quadricarinatus) provides insights into its immune adaptation and hypoxia tolerance.</title>
        <authorList>
            <person name="Liu Z."/>
            <person name="Zheng J."/>
            <person name="Li H."/>
            <person name="Fang K."/>
            <person name="Wang S."/>
            <person name="He J."/>
            <person name="Zhou D."/>
            <person name="Weng S."/>
            <person name="Chi M."/>
            <person name="Gu Z."/>
            <person name="He J."/>
            <person name="Li F."/>
            <person name="Wang M."/>
        </authorList>
    </citation>
    <scope>NUCLEOTIDE SEQUENCE [LARGE SCALE GENOMIC DNA]</scope>
    <source>
        <strain evidence="14">ZL_2023a</strain>
    </source>
</reference>
<evidence type="ECO:0000256" key="11">
    <source>
        <dbReference type="PROSITE-ProRule" id="PRU00042"/>
    </source>
</evidence>
<feature type="non-terminal residue" evidence="14">
    <location>
        <position position="1"/>
    </location>
</feature>
<dbReference type="GO" id="GO:0005634">
    <property type="term" value="C:nucleus"/>
    <property type="evidence" value="ECO:0007669"/>
    <property type="project" value="UniProtKB-SubCell"/>
</dbReference>
<feature type="domain" description="C2H2-type" evidence="13">
    <location>
        <begin position="170"/>
        <end position="197"/>
    </location>
</feature>
<evidence type="ECO:0000256" key="7">
    <source>
        <dbReference type="ARBA" id="ARBA00023015"/>
    </source>
</evidence>
<feature type="domain" description="C2H2-type" evidence="13">
    <location>
        <begin position="114"/>
        <end position="141"/>
    </location>
</feature>
<feature type="domain" description="C2H2-type" evidence="13">
    <location>
        <begin position="718"/>
        <end position="746"/>
    </location>
</feature>
<dbReference type="Pfam" id="PF00096">
    <property type="entry name" value="zf-C2H2"/>
    <property type="match status" value="12"/>
</dbReference>
<dbReference type="GO" id="GO:0003682">
    <property type="term" value="F:chromatin binding"/>
    <property type="evidence" value="ECO:0007669"/>
    <property type="project" value="UniProtKB-ARBA"/>
</dbReference>
<evidence type="ECO:0000256" key="9">
    <source>
        <dbReference type="ARBA" id="ARBA00023163"/>
    </source>
</evidence>
<dbReference type="PROSITE" id="PS00028">
    <property type="entry name" value="ZINC_FINGER_C2H2_1"/>
    <property type="match status" value="12"/>
</dbReference>
<feature type="domain" description="C2H2-type" evidence="13">
    <location>
        <begin position="86"/>
        <end position="113"/>
    </location>
</feature>
<keyword evidence="8" id="KW-0238">DNA-binding</keyword>
<feature type="domain" description="C2H2-type" evidence="13">
    <location>
        <begin position="753"/>
        <end position="780"/>
    </location>
</feature>
<keyword evidence="7" id="KW-0805">Transcription regulation</keyword>
<keyword evidence="4" id="KW-0677">Repeat</keyword>
<feature type="compositionally biased region" description="Pro residues" evidence="12">
    <location>
        <begin position="30"/>
        <end position="39"/>
    </location>
</feature>
<dbReference type="Gene3D" id="3.30.160.60">
    <property type="entry name" value="Classic Zinc Finger"/>
    <property type="match status" value="12"/>
</dbReference>
<dbReference type="FunFam" id="3.30.160.60:FF:000322">
    <property type="entry name" value="GDNF-inducible zinc finger protein 1"/>
    <property type="match status" value="1"/>
</dbReference>
<dbReference type="PROSITE" id="PS50157">
    <property type="entry name" value="ZINC_FINGER_C2H2_2"/>
    <property type="match status" value="12"/>
</dbReference>
<dbReference type="FunFam" id="3.30.160.60:FF:001527">
    <property type="entry name" value="Zinc finger protein"/>
    <property type="match status" value="1"/>
</dbReference>
<dbReference type="FunFam" id="3.30.160.60:FF:001480">
    <property type="entry name" value="Si:cabz01071911.3"/>
    <property type="match status" value="1"/>
</dbReference>
<evidence type="ECO:0000256" key="1">
    <source>
        <dbReference type="ARBA" id="ARBA00004123"/>
    </source>
</evidence>
<dbReference type="InterPro" id="IPR036236">
    <property type="entry name" value="Znf_C2H2_sf"/>
</dbReference>
<evidence type="ECO:0000256" key="5">
    <source>
        <dbReference type="ARBA" id="ARBA00022771"/>
    </source>
</evidence>
<feature type="domain" description="C2H2-type" evidence="13">
    <location>
        <begin position="781"/>
        <end position="808"/>
    </location>
</feature>
<dbReference type="FunFam" id="3.30.160.60:FF:000690">
    <property type="entry name" value="Zinc finger protein 354C"/>
    <property type="match status" value="1"/>
</dbReference>
<keyword evidence="3" id="KW-0479">Metal-binding</keyword>
<accession>A0AAW0XID3</accession>
<comment type="subcellular location">
    <subcellularLocation>
        <location evidence="1">Nucleus</location>
    </subcellularLocation>
</comment>
<keyword evidence="9" id="KW-0804">Transcription</keyword>
<evidence type="ECO:0000256" key="10">
    <source>
        <dbReference type="ARBA" id="ARBA00023242"/>
    </source>
</evidence>
<name>A0AAW0XID3_CHEQU</name>